<sequence>MSLLILFLATSLIFLIADAIMLSTVIQPIFQRHLGDGLYGGFRMVPAILFYLVAMLGILYFAGWPALRDGTPHTALINGAILGFVTYGTYELTSWAVMRDWHPQMVVVDMAWGTVLTAGSAWGGVMVARAFAA</sequence>
<evidence type="ECO:0000313" key="2">
    <source>
        <dbReference type="EMBL" id="RMA41125.1"/>
    </source>
</evidence>
<keyword evidence="1" id="KW-1133">Transmembrane helix</keyword>
<keyword evidence="3" id="KW-1185">Reference proteome</keyword>
<feature type="transmembrane region" description="Helical" evidence="1">
    <location>
        <begin position="43"/>
        <end position="62"/>
    </location>
</feature>
<feature type="transmembrane region" description="Helical" evidence="1">
    <location>
        <begin position="110"/>
        <end position="132"/>
    </location>
</feature>
<keyword evidence="1" id="KW-0812">Transmembrane</keyword>
<organism evidence="2 3">
    <name type="scientific">Rhodophyticola porphyridii</name>
    <dbReference type="NCBI Taxonomy" id="1852017"/>
    <lineage>
        <taxon>Bacteria</taxon>
        <taxon>Pseudomonadati</taxon>
        <taxon>Pseudomonadota</taxon>
        <taxon>Alphaproteobacteria</taxon>
        <taxon>Rhodobacterales</taxon>
        <taxon>Roseobacteraceae</taxon>
        <taxon>Rhodophyticola</taxon>
    </lineage>
</organism>
<reference evidence="2 3" key="1">
    <citation type="submission" date="2018-10" db="EMBL/GenBank/DDBJ databases">
        <authorList>
            <person name="Jung H.S."/>
            <person name="Jeon C.O."/>
        </authorList>
    </citation>
    <scope>NUCLEOTIDE SEQUENCE [LARGE SCALE GENOMIC DNA]</scope>
    <source>
        <strain evidence="2 3">MA-7-27</strain>
    </source>
</reference>
<gene>
    <name evidence="2" type="ORF">D9R08_16740</name>
</gene>
<keyword evidence="1" id="KW-0472">Membrane</keyword>
<evidence type="ECO:0000313" key="3">
    <source>
        <dbReference type="Proteomes" id="UP000281343"/>
    </source>
</evidence>
<accession>A0A3L9Y144</accession>
<feature type="transmembrane region" description="Helical" evidence="1">
    <location>
        <begin position="74"/>
        <end position="90"/>
    </location>
</feature>
<dbReference type="Pfam" id="PF09945">
    <property type="entry name" value="DUF2177"/>
    <property type="match status" value="1"/>
</dbReference>
<evidence type="ECO:0000256" key="1">
    <source>
        <dbReference type="SAM" id="Phobius"/>
    </source>
</evidence>
<proteinExistence type="predicted"/>
<dbReference type="EMBL" id="RCNT01000009">
    <property type="protein sequence ID" value="RMA41125.1"/>
    <property type="molecule type" value="Genomic_DNA"/>
</dbReference>
<dbReference type="RefSeq" id="WP_121899206.1">
    <property type="nucleotide sequence ID" value="NZ_CP159473.1"/>
</dbReference>
<dbReference type="Proteomes" id="UP000281343">
    <property type="component" value="Unassembled WGS sequence"/>
</dbReference>
<name>A0A3L9Y144_9RHOB</name>
<protein>
    <submittedName>
        <fullName evidence="2">DUF2177 family protein</fullName>
    </submittedName>
</protein>
<dbReference type="InterPro" id="IPR018687">
    <property type="entry name" value="DUF2177_membr"/>
</dbReference>
<dbReference type="OrthoDB" id="166547at2"/>
<comment type="caution">
    <text evidence="2">The sequence shown here is derived from an EMBL/GenBank/DDBJ whole genome shotgun (WGS) entry which is preliminary data.</text>
</comment>
<dbReference type="AlphaFoldDB" id="A0A3L9Y144"/>